<reference evidence="15 16" key="1">
    <citation type="journal article" date="2015" name="Int. J. Syst. Evol. Microbiol.">
        <title>Burkholderia monticola sp. nov., isolated from mountain soil.</title>
        <authorList>
            <person name="Baek I."/>
            <person name="Seo B."/>
            <person name="Lee I."/>
            <person name="Yi H."/>
            <person name="Chun J."/>
        </authorList>
    </citation>
    <scope>NUCLEOTIDE SEQUENCE [LARGE SCALE GENOMIC DNA]</scope>
    <source>
        <strain evidence="15 16">JC2948</strain>
    </source>
</reference>
<comment type="similarity">
    <text evidence="2 12">Belongs to the HAK/KUP transporter (TC 2.A.72) family.</text>
</comment>
<keyword evidence="8 12" id="KW-0630">Potassium</keyword>
<evidence type="ECO:0000256" key="6">
    <source>
        <dbReference type="ARBA" id="ARBA00022692"/>
    </source>
</evidence>
<feature type="transmembrane region" description="Helical" evidence="12">
    <location>
        <begin position="259"/>
        <end position="280"/>
    </location>
</feature>
<comment type="subcellular location">
    <subcellularLocation>
        <location evidence="12">Cell membrane</location>
        <topology evidence="12">Multi-pass membrane protein</topology>
    </subcellularLocation>
    <subcellularLocation>
        <location evidence="1">Membrane</location>
        <topology evidence="1">Multi-pass membrane protein</topology>
    </subcellularLocation>
</comment>
<dbReference type="PANTHER" id="PTHR30540">
    <property type="entry name" value="OSMOTIC STRESS POTASSIUM TRANSPORTER"/>
    <property type="match status" value="1"/>
</dbReference>
<dbReference type="RefSeq" id="WP_062129781.1">
    <property type="nucleotide sequence ID" value="NZ_LRBG01000022.1"/>
</dbReference>
<dbReference type="AlphaFoldDB" id="A0A149PNA2"/>
<evidence type="ECO:0000259" key="14">
    <source>
        <dbReference type="Pfam" id="PF22776"/>
    </source>
</evidence>
<keyword evidence="4 12" id="KW-1003">Cell membrane</keyword>
<dbReference type="EMBL" id="LRBG01000022">
    <property type="protein sequence ID" value="KXU86492.1"/>
    <property type="molecule type" value="Genomic_DNA"/>
</dbReference>
<dbReference type="OrthoDB" id="8594991at2"/>
<keyword evidence="11 12" id="KW-0472">Membrane</keyword>
<organism evidence="15 16">
    <name type="scientific">Paraburkholderia monticola</name>
    <dbReference type="NCBI Taxonomy" id="1399968"/>
    <lineage>
        <taxon>Bacteria</taxon>
        <taxon>Pseudomonadati</taxon>
        <taxon>Pseudomonadota</taxon>
        <taxon>Betaproteobacteria</taxon>
        <taxon>Burkholderiales</taxon>
        <taxon>Burkholderiaceae</taxon>
        <taxon>Paraburkholderia</taxon>
    </lineage>
</organism>
<keyword evidence="10 12" id="KW-0406">Ion transport</keyword>
<feature type="transmembrane region" description="Helical" evidence="12">
    <location>
        <begin position="351"/>
        <end position="371"/>
    </location>
</feature>
<feature type="transmembrane region" description="Helical" evidence="12">
    <location>
        <begin position="411"/>
        <end position="431"/>
    </location>
</feature>
<dbReference type="InterPro" id="IPR053952">
    <property type="entry name" value="K_trans_C"/>
</dbReference>
<evidence type="ECO:0000256" key="8">
    <source>
        <dbReference type="ARBA" id="ARBA00022958"/>
    </source>
</evidence>
<dbReference type="Pfam" id="PF22776">
    <property type="entry name" value="K_trans_C"/>
    <property type="match status" value="1"/>
</dbReference>
<feature type="transmembrane region" description="Helical" evidence="12">
    <location>
        <begin position="229"/>
        <end position="247"/>
    </location>
</feature>
<feature type="transmembrane region" description="Helical" evidence="12">
    <location>
        <begin position="183"/>
        <end position="209"/>
    </location>
</feature>
<evidence type="ECO:0000313" key="16">
    <source>
        <dbReference type="Proteomes" id="UP000075613"/>
    </source>
</evidence>
<comment type="catalytic activity">
    <reaction evidence="12">
        <text>K(+)(in) + H(+)(in) = K(+)(out) + H(+)(out)</text>
        <dbReference type="Rhea" id="RHEA:28490"/>
        <dbReference type="ChEBI" id="CHEBI:15378"/>
        <dbReference type="ChEBI" id="CHEBI:29103"/>
    </reaction>
</comment>
<proteinExistence type="inferred from homology"/>
<protein>
    <recommendedName>
        <fullName evidence="12">Probable potassium transport system protein Kup</fullName>
    </recommendedName>
</protein>
<evidence type="ECO:0000256" key="12">
    <source>
        <dbReference type="HAMAP-Rule" id="MF_01522"/>
    </source>
</evidence>
<keyword evidence="16" id="KW-1185">Reference proteome</keyword>
<keyword evidence="9 12" id="KW-1133">Transmembrane helix</keyword>
<comment type="function">
    <text evidence="12">Transport of potassium into the cell. Likely operates as a K(+):H(+) symporter.</text>
</comment>
<dbReference type="InterPro" id="IPR053951">
    <property type="entry name" value="K_trans_N"/>
</dbReference>
<evidence type="ECO:0000256" key="3">
    <source>
        <dbReference type="ARBA" id="ARBA00022448"/>
    </source>
</evidence>
<keyword evidence="5 12" id="KW-0633">Potassium transport</keyword>
<dbReference type="HAMAP" id="MF_01522">
    <property type="entry name" value="Kup"/>
    <property type="match status" value="1"/>
</dbReference>
<evidence type="ECO:0000256" key="4">
    <source>
        <dbReference type="ARBA" id="ARBA00022475"/>
    </source>
</evidence>
<evidence type="ECO:0000256" key="7">
    <source>
        <dbReference type="ARBA" id="ARBA00022847"/>
    </source>
</evidence>
<dbReference type="Proteomes" id="UP000075613">
    <property type="component" value="Unassembled WGS sequence"/>
</dbReference>
<gene>
    <name evidence="15" type="primary">trkD</name>
    <name evidence="12" type="synonym">kup</name>
    <name evidence="15" type="ORF">CI15_18820</name>
</gene>
<keyword evidence="7 12" id="KW-0769">Symport</keyword>
<dbReference type="GO" id="GO:0015293">
    <property type="term" value="F:symporter activity"/>
    <property type="evidence" value="ECO:0007669"/>
    <property type="project" value="UniProtKB-UniRule"/>
</dbReference>
<comment type="caution">
    <text evidence="15">The sequence shown here is derived from an EMBL/GenBank/DDBJ whole genome shotgun (WGS) entry which is preliminary data.</text>
</comment>
<dbReference type="PANTHER" id="PTHR30540:SF79">
    <property type="entry name" value="LOW AFFINITY POTASSIUM TRANSPORT SYSTEM PROTEIN KUP"/>
    <property type="match status" value="1"/>
</dbReference>
<evidence type="ECO:0000256" key="10">
    <source>
        <dbReference type="ARBA" id="ARBA00023065"/>
    </source>
</evidence>
<evidence type="ECO:0000313" key="15">
    <source>
        <dbReference type="EMBL" id="KXU86492.1"/>
    </source>
</evidence>
<evidence type="ECO:0000256" key="5">
    <source>
        <dbReference type="ARBA" id="ARBA00022538"/>
    </source>
</evidence>
<keyword evidence="3 12" id="KW-0813">Transport</keyword>
<feature type="transmembrane region" description="Helical" evidence="12">
    <location>
        <begin position="300"/>
        <end position="325"/>
    </location>
</feature>
<feature type="transmembrane region" description="Helical" evidence="12">
    <location>
        <begin position="377"/>
        <end position="399"/>
    </location>
</feature>
<feature type="transmembrane region" description="Helical" evidence="12">
    <location>
        <begin position="56"/>
        <end position="80"/>
    </location>
</feature>
<name>A0A149PNA2_9BURK</name>
<feature type="transmembrane region" description="Helical" evidence="12">
    <location>
        <begin position="113"/>
        <end position="133"/>
    </location>
</feature>
<evidence type="ECO:0000259" key="13">
    <source>
        <dbReference type="Pfam" id="PF02705"/>
    </source>
</evidence>
<dbReference type="GO" id="GO:0005886">
    <property type="term" value="C:plasma membrane"/>
    <property type="evidence" value="ECO:0007669"/>
    <property type="project" value="UniProtKB-SubCell"/>
</dbReference>
<dbReference type="Pfam" id="PF02705">
    <property type="entry name" value="K_trans"/>
    <property type="match status" value="1"/>
</dbReference>
<dbReference type="InterPro" id="IPR003855">
    <property type="entry name" value="K+_transporter"/>
</dbReference>
<evidence type="ECO:0000256" key="9">
    <source>
        <dbReference type="ARBA" id="ARBA00022989"/>
    </source>
</evidence>
<feature type="domain" description="K+ potassium transporter C-terminal" evidence="14">
    <location>
        <begin position="489"/>
        <end position="638"/>
    </location>
</feature>
<feature type="transmembrane region" description="Helical" evidence="12">
    <location>
        <begin position="437"/>
        <end position="456"/>
    </location>
</feature>
<evidence type="ECO:0000256" key="11">
    <source>
        <dbReference type="ARBA" id="ARBA00023136"/>
    </source>
</evidence>
<feature type="transmembrane region" description="Helical" evidence="12">
    <location>
        <begin position="153"/>
        <end position="171"/>
    </location>
</feature>
<dbReference type="InterPro" id="IPR023051">
    <property type="entry name" value="Kup"/>
</dbReference>
<evidence type="ECO:0000256" key="2">
    <source>
        <dbReference type="ARBA" id="ARBA00007019"/>
    </source>
</evidence>
<keyword evidence="6 12" id="KW-0812">Transmembrane</keyword>
<feature type="domain" description="K+ potassium transporter integral membrane" evidence="13">
    <location>
        <begin position="22"/>
        <end position="477"/>
    </location>
</feature>
<dbReference type="GO" id="GO:0015079">
    <property type="term" value="F:potassium ion transmembrane transporter activity"/>
    <property type="evidence" value="ECO:0007669"/>
    <property type="project" value="UniProtKB-UniRule"/>
</dbReference>
<evidence type="ECO:0000256" key="1">
    <source>
        <dbReference type="ARBA" id="ARBA00004141"/>
    </source>
</evidence>
<sequence length="640" mass="68463">MNNVHTLQASPSSHRATGTAALALSALGIVFGDLGTSPLYALQAAFSGSLGVAPTHANVIGIVSLFLWSLILMVSGKYVLVLMQADNRGEGGLLALLALLVGERTGRVTRAGALRWVFMAMFGTAMLYGDGVITPAISVLSAIEGIEVATPAFAHYTVPLTVVILVALFAVQPLGSGRVGVAFGPILAVWFVVIFGLGLVSLVQTPAILAAFNPLNGIEFFAHNGFKGFVALGAVVLCLTGGEALYADMGHFGARPIRLAWYGLALPALTVNYLGQGALLLRDASAAARPFYTTVPSWGLYPMVVLATLATIVASQALISAVFSLTRQAAQLGLSPRVTVRHTSSSTEGQIYLPGLNWVLMVATIAVVLGFRSSDSLAAAFGIAVSTTMLITTMLFAAFARVRWNWPIWRVALVAGLFMVVDVAFVAANAMKFADGGWLPLTIGTLTFLVSTSWLIGLRALTRARMDTQLPLDAFVSSIAVSPPHRVHGTGVFLMGAGNSVPTTMLHHLKHNQVLHEQVVLLTLLTEETPRVEESNRFEVQRLDQGFVRIIGRYGYLEMLDVPQLLEQALRHAGCTAYDPMTTTFYLGRESLTVKTRHHPARYVLLSLFSLLRKNELNATAHLGLPPNRVVEMGARLDLA</sequence>
<accession>A0A149PNA2</accession>